<evidence type="ECO:0000259" key="1">
    <source>
        <dbReference type="Pfam" id="PF20253"/>
    </source>
</evidence>
<dbReference type="PANTHER" id="PTHR38795:SF1">
    <property type="entry name" value="DUF6604 DOMAIN-CONTAINING PROTEIN"/>
    <property type="match status" value="1"/>
</dbReference>
<name>A0A8J2IUG2_FUSEQ</name>
<dbReference type="EMBL" id="CAJSTJ010000160">
    <property type="protein sequence ID" value="CAG7563622.1"/>
    <property type="molecule type" value="Genomic_DNA"/>
</dbReference>
<gene>
    <name evidence="2" type="ORF">FEQUK3_LOCUS9392</name>
</gene>
<dbReference type="Pfam" id="PF20253">
    <property type="entry name" value="DUF6604"/>
    <property type="match status" value="1"/>
</dbReference>
<evidence type="ECO:0000313" key="2">
    <source>
        <dbReference type="EMBL" id="CAG7563622.1"/>
    </source>
</evidence>
<dbReference type="PANTHER" id="PTHR38795">
    <property type="entry name" value="DUF6604 DOMAIN-CONTAINING PROTEIN"/>
    <property type="match status" value="1"/>
</dbReference>
<proteinExistence type="predicted"/>
<protein>
    <recommendedName>
        <fullName evidence="1">DUF6604 domain-containing protein</fullName>
    </recommendedName>
</protein>
<reference evidence="2" key="1">
    <citation type="submission" date="2021-05" db="EMBL/GenBank/DDBJ databases">
        <authorList>
            <person name="Khan N."/>
        </authorList>
    </citation>
    <scope>NUCLEOTIDE SEQUENCE</scope>
</reference>
<dbReference type="InterPro" id="IPR046539">
    <property type="entry name" value="DUF6604"/>
</dbReference>
<comment type="caution">
    <text evidence="2">The sequence shown here is derived from an EMBL/GenBank/DDBJ whole genome shotgun (WGS) entry which is preliminary data.</text>
</comment>
<dbReference type="Proteomes" id="UP000693738">
    <property type="component" value="Unassembled WGS sequence"/>
</dbReference>
<feature type="domain" description="DUF6604" evidence="1">
    <location>
        <begin position="32"/>
        <end position="204"/>
    </location>
</feature>
<sequence>MKAKAAPHKPPPKRKDLDTSLRSRTWFLFLKAFFSTLNRVISVRNGFSEQLFRHNEKPNVKSDTRNSYFVGIPEKVREILKPFSDSAASTSTDRVDQLTNQFDALEIYEPSEGFLNAPDIQRPEPTKKEQVIYEVDSSQSLDEALIAFRMTCKDLAEVRKYISNLWLELVTLENGGPTRDPGVLAVVTNTAVEFGRSIVEDVIPAF</sequence>
<accession>A0A8J2IUG2</accession>
<evidence type="ECO:0000313" key="3">
    <source>
        <dbReference type="Proteomes" id="UP000693738"/>
    </source>
</evidence>
<dbReference type="AlphaFoldDB" id="A0A8J2IUG2"/>
<organism evidence="2 3">
    <name type="scientific">Fusarium equiseti</name>
    <name type="common">Fusarium scirpi</name>
    <dbReference type="NCBI Taxonomy" id="61235"/>
    <lineage>
        <taxon>Eukaryota</taxon>
        <taxon>Fungi</taxon>
        <taxon>Dikarya</taxon>
        <taxon>Ascomycota</taxon>
        <taxon>Pezizomycotina</taxon>
        <taxon>Sordariomycetes</taxon>
        <taxon>Hypocreomycetidae</taxon>
        <taxon>Hypocreales</taxon>
        <taxon>Nectriaceae</taxon>
        <taxon>Fusarium</taxon>
        <taxon>Fusarium incarnatum-equiseti species complex</taxon>
    </lineage>
</organism>